<dbReference type="EMBL" id="QGGI01000001">
    <property type="protein sequence ID" value="PWJ96616.1"/>
    <property type="molecule type" value="Genomic_DNA"/>
</dbReference>
<evidence type="ECO:0000313" key="6">
    <source>
        <dbReference type="EMBL" id="PWJ96616.1"/>
    </source>
</evidence>
<reference evidence="6 7" key="1">
    <citation type="submission" date="2018-05" db="EMBL/GenBank/DDBJ databases">
        <title>Genomic Encyclopedia of Type Strains, Phase IV (KMG-IV): sequencing the most valuable type-strain genomes for metagenomic binning, comparative biology and taxonomic classification.</title>
        <authorList>
            <person name="Goeker M."/>
        </authorList>
    </citation>
    <scope>NUCLEOTIDE SEQUENCE [LARGE SCALE GENOMIC DNA]</scope>
    <source>
        <strain evidence="6 7">DSM 24906</strain>
    </source>
</reference>
<dbReference type="InterPro" id="IPR000397">
    <property type="entry name" value="Heat_shock_Hsp33"/>
</dbReference>
<comment type="caution">
    <text evidence="6">The sequence shown here is derived from an EMBL/GenBank/DDBJ whole genome shotgun (WGS) entry which is preliminary data.</text>
</comment>
<evidence type="ECO:0000256" key="5">
    <source>
        <dbReference type="ARBA" id="ARBA00023284"/>
    </source>
</evidence>
<name>A0AA45HJV8_9BACT</name>
<dbReference type="Proteomes" id="UP000245921">
    <property type="component" value="Unassembled WGS sequence"/>
</dbReference>
<dbReference type="GO" id="GO:0051082">
    <property type="term" value="F:unfolded protein binding"/>
    <property type="evidence" value="ECO:0007669"/>
    <property type="project" value="InterPro"/>
</dbReference>
<accession>A0AA45HJV8</accession>
<keyword evidence="3" id="KW-1015">Disulfide bond</keyword>
<dbReference type="GO" id="GO:0042026">
    <property type="term" value="P:protein refolding"/>
    <property type="evidence" value="ECO:0007669"/>
    <property type="project" value="TreeGrafter"/>
</dbReference>
<keyword evidence="5" id="KW-0676">Redox-active center</keyword>
<dbReference type="SUPFAM" id="SSF118352">
    <property type="entry name" value="HSP33 redox switch-like"/>
    <property type="match status" value="1"/>
</dbReference>
<keyword evidence="2" id="KW-0862">Zinc</keyword>
<dbReference type="Gene3D" id="3.55.30.10">
    <property type="entry name" value="Hsp33 domain"/>
    <property type="match status" value="1"/>
</dbReference>
<dbReference type="PANTHER" id="PTHR30111">
    <property type="entry name" value="33 KDA CHAPERONIN"/>
    <property type="match status" value="1"/>
</dbReference>
<dbReference type="PIRSF" id="PIRSF005261">
    <property type="entry name" value="Heat_shock_Hsp33"/>
    <property type="match status" value="1"/>
</dbReference>
<dbReference type="SUPFAM" id="SSF64397">
    <property type="entry name" value="Hsp33 domain"/>
    <property type="match status" value="1"/>
</dbReference>
<dbReference type="CDD" id="cd00498">
    <property type="entry name" value="Hsp33"/>
    <property type="match status" value="1"/>
</dbReference>
<dbReference type="Pfam" id="PF01430">
    <property type="entry name" value="HSP33"/>
    <property type="match status" value="1"/>
</dbReference>
<gene>
    <name evidence="6" type="ORF">C7380_101190</name>
</gene>
<dbReference type="InterPro" id="IPR016154">
    <property type="entry name" value="Heat_shock_Hsp33_C"/>
</dbReference>
<evidence type="ECO:0000313" key="7">
    <source>
        <dbReference type="Proteomes" id="UP000245921"/>
    </source>
</evidence>
<organism evidence="6 7">
    <name type="scientific">Oceanotoga teriensis</name>
    <dbReference type="NCBI Taxonomy" id="515440"/>
    <lineage>
        <taxon>Bacteria</taxon>
        <taxon>Thermotogati</taxon>
        <taxon>Thermotogota</taxon>
        <taxon>Thermotogae</taxon>
        <taxon>Petrotogales</taxon>
        <taxon>Petrotogaceae</taxon>
        <taxon>Oceanotoga</taxon>
    </lineage>
</organism>
<proteinExistence type="predicted"/>
<dbReference type="Gene3D" id="3.90.1280.10">
    <property type="entry name" value="HSP33 redox switch-like"/>
    <property type="match status" value="1"/>
</dbReference>
<evidence type="ECO:0000256" key="3">
    <source>
        <dbReference type="ARBA" id="ARBA00023157"/>
    </source>
</evidence>
<dbReference type="AlphaFoldDB" id="A0AA45HJV8"/>
<keyword evidence="4" id="KW-0143">Chaperone</keyword>
<protein>
    <submittedName>
        <fullName evidence="6">Molecular chaperone Hsp33</fullName>
    </submittedName>
</protein>
<dbReference type="GO" id="GO:0044183">
    <property type="term" value="F:protein folding chaperone"/>
    <property type="evidence" value="ECO:0007669"/>
    <property type="project" value="TreeGrafter"/>
</dbReference>
<sequence>MLNNVVQAGFFDNRVRVVCTNSTDIVKESVIRHDLSPMSSVILGRLLSASILLGSWMSEKERVTLMISTNDDVGDIVAQSNSNLEVKGYISNKKLEAVFKENGKFDVSKVLKNGSLNVIRDLGLKKPVVSNMPLINGEIAEDIAYYMNQSEQVPSAVSLGVFADKEGIVSAGGLMLQILDRTMKDEDIAFFEKTFINMDSISSLLRKKSLEDIIKVFGNPDYIEYKNSSFVCNCSKEKVLNSLITFNFDELEEMKKDNELAVHCSWCSKKYEINSKDLDEVINIKRRSDNA</sequence>
<dbReference type="InterPro" id="IPR016153">
    <property type="entry name" value="Heat_shock_Hsp33_N"/>
</dbReference>
<dbReference type="RefSeq" id="WP_109603604.1">
    <property type="nucleotide sequence ID" value="NZ_JAMHJO010000010.1"/>
</dbReference>
<dbReference type="PANTHER" id="PTHR30111:SF1">
    <property type="entry name" value="33 KDA CHAPERONIN"/>
    <property type="match status" value="1"/>
</dbReference>
<evidence type="ECO:0000256" key="4">
    <source>
        <dbReference type="ARBA" id="ARBA00023186"/>
    </source>
</evidence>
<keyword evidence="1" id="KW-0963">Cytoplasm</keyword>
<evidence type="ECO:0000256" key="1">
    <source>
        <dbReference type="ARBA" id="ARBA00022490"/>
    </source>
</evidence>
<dbReference type="GO" id="GO:0005737">
    <property type="term" value="C:cytoplasm"/>
    <property type="evidence" value="ECO:0007669"/>
    <property type="project" value="InterPro"/>
</dbReference>
<evidence type="ECO:0000256" key="2">
    <source>
        <dbReference type="ARBA" id="ARBA00022833"/>
    </source>
</evidence>
<keyword evidence="7" id="KW-1185">Reference proteome</keyword>